<proteinExistence type="inferred from homology"/>
<dbReference type="GeneID" id="37616228"/>
<reference evidence="6 7" key="1">
    <citation type="journal article" date="2003" name="Virology">
        <title>A novel porcine gammaherpesvirus.</title>
        <authorList>
            <person name="Chmielewicz B."/>
            <person name="Goltz M."/>
            <person name="Franz T."/>
            <person name="Bauer C."/>
            <person name="Brema S."/>
            <person name="Ellerbrok H."/>
            <person name="Beckmann S."/>
            <person name="Rziha H.J."/>
            <person name="Lahrmann K.H."/>
            <person name="Romero C."/>
            <person name="Ehlers B."/>
        </authorList>
    </citation>
    <scope>NUCLEOTIDE SEQUENCE [LARGE SCALE GENOMIC DNA]</scope>
    <source>
        <strain evidence="6">568</strain>
    </source>
</reference>
<organism evidence="6 7">
    <name type="scientific">Suid gammaherpesvirus 4</name>
    <dbReference type="NCBI Taxonomy" id="1960250"/>
    <lineage>
        <taxon>Viruses</taxon>
        <taxon>Duplodnaviria</taxon>
        <taxon>Heunggongvirae</taxon>
        <taxon>Peploviricota</taxon>
        <taxon>Herviviricetes</taxon>
        <taxon>Herpesvirales</taxon>
        <taxon>Orthoherpesviridae</taxon>
        <taxon>Gammaherpesvirinae</taxon>
        <taxon>Macavirus</taxon>
        <taxon>Macavirus suidgamma4</taxon>
    </lineage>
</organism>
<dbReference type="KEGG" id="vg:37616228"/>
<dbReference type="RefSeq" id="YP_009505406.1">
    <property type="nucleotide sequence ID" value="NC_038265.1"/>
</dbReference>
<evidence type="ECO:0000256" key="5">
    <source>
        <dbReference type="ARBA" id="ARBA00023200"/>
    </source>
</evidence>
<keyword evidence="2" id="KW-0920">Virion tegument</keyword>
<keyword evidence="7" id="KW-1185">Reference proteome</keyword>
<dbReference type="OrthoDB" id="8436at10239"/>
<protein>
    <submittedName>
        <fullName evidence="6">Uncharacterized protein</fullName>
    </submittedName>
</protein>
<evidence type="ECO:0000256" key="1">
    <source>
        <dbReference type="ARBA" id="ARBA00022562"/>
    </source>
</evidence>
<keyword evidence="3" id="KW-0946">Virion</keyword>
<sequence length="347" mass="39015">MICSIWLTDMAAKDRRQRFRQFLNKECIWVPNGASTKHTKIFTCTTAVSPYWKTQGITGPYGGQNHFINITMMLMKPKNGKTYATFYVNNILVDCVTPEVIFTKHLPRPYNMCLIYFGDLLEPPVPTIIPAELRSFSSNLSQDFTMLDLVNTSKSVRSYKDLPGTPRSIVPLGKGGAWMVNHNLIHFVVSPDMLLCCPGLPSFPSLTHIINLLTRCDNEDCIPCYGFGIHVNVMDGMTDAGSSGKSHHCPCLMPCSAKNSDYAPVTGNYNLLSLLFDPEHHRSIVGLRFLSSSLTLNIQNIFVGVTSSGDEILCKKEPWELLRVSALFTRLFIYNCQILKRKCLHSY</sequence>
<evidence type="ECO:0000313" key="6">
    <source>
        <dbReference type="EMBL" id="AAO12373.1"/>
    </source>
</evidence>
<keyword evidence="1" id="KW-1048">Host nucleus</keyword>
<accession>Q8B3W0</accession>
<evidence type="ECO:0000256" key="2">
    <source>
        <dbReference type="ARBA" id="ARBA00022580"/>
    </source>
</evidence>
<dbReference type="EMBL" id="AY170317">
    <property type="protein sequence ID" value="AAO12373.1"/>
    <property type="molecule type" value="Genomic_DNA"/>
</dbReference>
<dbReference type="InterPro" id="IPR004286">
    <property type="entry name" value="Herpes_UL16/UL94"/>
</dbReference>
<evidence type="ECO:0000313" key="7">
    <source>
        <dbReference type="Proteomes" id="UP000242182"/>
    </source>
</evidence>
<dbReference type="Proteomes" id="UP000242182">
    <property type="component" value="Segment"/>
</dbReference>
<evidence type="ECO:0000256" key="4">
    <source>
        <dbReference type="ARBA" id="ARBA00022921"/>
    </source>
</evidence>
<keyword evidence="5" id="KW-1035">Host cytoplasm</keyword>
<dbReference type="HAMAP" id="MF_04039">
    <property type="entry name" value="HSV_CEP2"/>
    <property type="match status" value="1"/>
</dbReference>
<dbReference type="Pfam" id="PF03044">
    <property type="entry name" value="Herpes_UL16"/>
    <property type="match status" value="1"/>
</dbReference>
<keyword evidence="4" id="KW-0426">Late protein</keyword>
<evidence type="ECO:0000256" key="3">
    <source>
        <dbReference type="ARBA" id="ARBA00022844"/>
    </source>
</evidence>
<dbReference type="GO" id="GO:0044423">
    <property type="term" value="C:virion component"/>
    <property type="evidence" value="ECO:0007669"/>
    <property type="project" value="UniProtKB-KW"/>
</dbReference>
<name>Q8B3W0_9GAMA</name>